<reference evidence="7 8" key="1">
    <citation type="submission" date="2020-02" db="EMBL/GenBank/DDBJ databases">
        <title>Draft genome sequence of Haematococcus lacustris strain NIES-144.</title>
        <authorList>
            <person name="Morimoto D."/>
            <person name="Nakagawa S."/>
            <person name="Yoshida T."/>
            <person name="Sawayama S."/>
        </authorList>
    </citation>
    <scope>NUCLEOTIDE SEQUENCE [LARGE SCALE GENOMIC DNA]</scope>
    <source>
        <strain evidence="7 8">NIES-144</strain>
    </source>
</reference>
<feature type="domain" description="HECT" evidence="6">
    <location>
        <begin position="1"/>
        <end position="85"/>
    </location>
</feature>
<dbReference type="InterPro" id="IPR035983">
    <property type="entry name" value="Hect_E3_ubiquitin_ligase"/>
</dbReference>
<comment type="caution">
    <text evidence="5">Lacks conserved residue(s) required for the propagation of feature annotation.</text>
</comment>
<sequence>MAEAGIDGGGLFKDFMEGLMRDGFGGDSGLFVTNSQRELYPAPSAAFSPVTRMLLRFLGAMLGKALWEGLLLELPLARFFLKSMLTADNLEEYIARVADFRLNVELQRAVEAFMQGFHDLIDPEWVVMFNEHEMQTLISGRVDSAGQGLDLEDMRAHTHYQ</sequence>
<accession>A0A699ZC55</accession>
<dbReference type="SUPFAM" id="SSF56204">
    <property type="entry name" value="Hect, E3 ligase catalytic domain"/>
    <property type="match status" value="1"/>
</dbReference>
<feature type="non-terminal residue" evidence="7">
    <location>
        <position position="1"/>
    </location>
</feature>
<proteinExistence type="predicted"/>
<gene>
    <name evidence="7" type="ORF">HaLaN_12909</name>
</gene>
<dbReference type="InterPro" id="IPR044611">
    <property type="entry name" value="E3A/B/C-like"/>
</dbReference>
<evidence type="ECO:0000256" key="1">
    <source>
        <dbReference type="ARBA" id="ARBA00000885"/>
    </source>
</evidence>
<organism evidence="7 8">
    <name type="scientific">Haematococcus lacustris</name>
    <name type="common">Green alga</name>
    <name type="synonym">Haematococcus pluvialis</name>
    <dbReference type="NCBI Taxonomy" id="44745"/>
    <lineage>
        <taxon>Eukaryota</taxon>
        <taxon>Viridiplantae</taxon>
        <taxon>Chlorophyta</taxon>
        <taxon>core chlorophytes</taxon>
        <taxon>Chlorophyceae</taxon>
        <taxon>CS clade</taxon>
        <taxon>Chlamydomonadales</taxon>
        <taxon>Haematococcaceae</taxon>
        <taxon>Haematococcus</taxon>
    </lineage>
</organism>
<evidence type="ECO:0000259" key="6">
    <source>
        <dbReference type="PROSITE" id="PS50237"/>
    </source>
</evidence>
<dbReference type="Gene3D" id="3.90.1750.10">
    <property type="entry name" value="Hect, E3 ligase catalytic domains"/>
    <property type="match status" value="1"/>
</dbReference>
<dbReference type="PANTHER" id="PTHR45700">
    <property type="entry name" value="UBIQUITIN-PROTEIN LIGASE E3C"/>
    <property type="match status" value="1"/>
</dbReference>
<keyword evidence="4 5" id="KW-0833">Ubl conjugation pathway</keyword>
<dbReference type="GO" id="GO:0061630">
    <property type="term" value="F:ubiquitin protein ligase activity"/>
    <property type="evidence" value="ECO:0007669"/>
    <property type="project" value="UniProtKB-EC"/>
</dbReference>
<dbReference type="InterPro" id="IPR000569">
    <property type="entry name" value="HECT_dom"/>
</dbReference>
<dbReference type="PROSITE" id="PS50237">
    <property type="entry name" value="HECT"/>
    <property type="match status" value="2"/>
</dbReference>
<keyword evidence="8" id="KW-1185">Reference proteome</keyword>
<dbReference type="Proteomes" id="UP000485058">
    <property type="component" value="Unassembled WGS sequence"/>
</dbReference>
<name>A0A699ZC55_HAELA</name>
<evidence type="ECO:0000256" key="3">
    <source>
        <dbReference type="ARBA" id="ARBA00022679"/>
    </source>
</evidence>
<feature type="non-terminal residue" evidence="7">
    <location>
        <position position="161"/>
    </location>
</feature>
<evidence type="ECO:0000256" key="4">
    <source>
        <dbReference type="ARBA" id="ARBA00022786"/>
    </source>
</evidence>
<evidence type="ECO:0000313" key="8">
    <source>
        <dbReference type="Proteomes" id="UP000485058"/>
    </source>
</evidence>
<protein>
    <recommendedName>
        <fullName evidence="2">HECT-type E3 ubiquitin transferase</fullName>
        <ecNumber evidence="2">2.3.2.26</ecNumber>
    </recommendedName>
</protein>
<comment type="catalytic activity">
    <reaction evidence="1">
        <text>S-ubiquitinyl-[E2 ubiquitin-conjugating enzyme]-L-cysteine + [acceptor protein]-L-lysine = [E2 ubiquitin-conjugating enzyme]-L-cysteine + N(6)-ubiquitinyl-[acceptor protein]-L-lysine.</text>
        <dbReference type="EC" id="2.3.2.26"/>
    </reaction>
</comment>
<dbReference type="EC" id="2.3.2.26" evidence="2"/>
<dbReference type="EMBL" id="BLLF01001004">
    <property type="protein sequence ID" value="GFH16484.1"/>
    <property type="molecule type" value="Genomic_DNA"/>
</dbReference>
<feature type="domain" description="HECT" evidence="6">
    <location>
        <begin position="86"/>
        <end position="161"/>
    </location>
</feature>
<dbReference type="GO" id="GO:0006511">
    <property type="term" value="P:ubiquitin-dependent protein catabolic process"/>
    <property type="evidence" value="ECO:0007669"/>
    <property type="project" value="TreeGrafter"/>
</dbReference>
<keyword evidence="3" id="KW-0808">Transferase</keyword>
<dbReference type="AlphaFoldDB" id="A0A699ZC55"/>
<evidence type="ECO:0000313" key="7">
    <source>
        <dbReference type="EMBL" id="GFH16484.1"/>
    </source>
</evidence>
<dbReference type="Pfam" id="PF00632">
    <property type="entry name" value="HECT"/>
    <property type="match status" value="1"/>
</dbReference>
<evidence type="ECO:0000256" key="2">
    <source>
        <dbReference type="ARBA" id="ARBA00012485"/>
    </source>
</evidence>
<dbReference type="GO" id="GO:0000209">
    <property type="term" value="P:protein polyubiquitination"/>
    <property type="evidence" value="ECO:0007669"/>
    <property type="project" value="InterPro"/>
</dbReference>
<evidence type="ECO:0000256" key="5">
    <source>
        <dbReference type="PROSITE-ProRule" id="PRU00104"/>
    </source>
</evidence>
<comment type="caution">
    <text evidence="7">The sequence shown here is derived from an EMBL/GenBank/DDBJ whole genome shotgun (WGS) entry which is preliminary data.</text>
</comment>
<dbReference type="PANTHER" id="PTHR45700:SF6">
    <property type="entry name" value="E3 UBIQUITIN-PROTEIN LIGASE UPL6"/>
    <property type="match status" value="1"/>
</dbReference>